<reference evidence="1 2" key="1">
    <citation type="submission" date="2015-02" db="EMBL/GenBank/DDBJ databases">
        <title>Genome Sequencing of Rickettsiales.</title>
        <authorList>
            <person name="Daugherty S.C."/>
            <person name="Su Q."/>
            <person name="Abolude K."/>
            <person name="Beier-Sexton M."/>
            <person name="Carlyon J.A."/>
            <person name="Carter R."/>
            <person name="Day N.P."/>
            <person name="Dumler S.J."/>
            <person name="Dyachenko V."/>
            <person name="Godinez A."/>
            <person name="Kurtti T.J."/>
            <person name="Lichay M."/>
            <person name="Mullins K.E."/>
            <person name="Ott S."/>
            <person name="Pappas-Brown V."/>
            <person name="Paris D.H."/>
            <person name="Patel P."/>
            <person name="Richards A.L."/>
            <person name="Sadzewicz L."/>
            <person name="Sears K."/>
            <person name="Seidman D."/>
            <person name="Sengamalay N."/>
            <person name="Stenos J."/>
            <person name="Tallon L.J."/>
            <person name="Vincent G."/>
            <person name="Fraser C.M."/>
            <person name="Munderloh U."/>
            <person name="Dunning-Hotopp J.C."/>
        </authorList>
    </citation>
    <scope>NUCLEOTIDE SEQUENCE [LARGE SCALE GENOMIC DNA]</scope>
    <source>
        <strain evidence="1 2">RML An4</strain>
    </source>
</reference>
<evidence type="ECO:0000313" key="2">
    <source>
        <dbReference type="Proteomes" id="UP000033661"/>
    </source>
</evidence>
<dbReference type="EMBL" id="LAOI01000001">
    <property type="protein sequence ID" value="KJV89914.1"/>
    <property type="molecule type" value="Genomic_DNA"/>
</dbReference>
<comment type="caution">
    <text evidence="1">The sequence shown here is derived from an EMBL/GenBank/DDBJ whole genome shotgun (WGS) entry which is preliminary data.</text>
</comment>
<dbReference type="Proteomes" id="UP000033661">
    <property type="component" value="Unassembled WGS sequence"/>
</dbReference>
<sequence length="71" mass="8279">MKGIKDLTVIFRDTVGKEAAKNTWQLMEELFANYHPVNSLIDQAITEGLTTVEFTHNKDRDVPYRWCSYTK</sequence>
<organism evidence="1 2">
    <name type="scientific">Rickettsia bellii str. RML An4</name>
    <dbReference type="NCBI Taxonomy" id="1359193"/>
    <lineage>
        <taxon>Bacteria</taxon>
        <taxon>Pseudomonadati</taxon>
        <taxon>Pseudomonadota</taxon>
        <taxon>Alphaproteobacteria</taxon>
        <taxon>Rickettsiales</taxon>
        <taxon>Rickettsiaceae</taxon>
        <taxon>Rickettsieae</taxon>
        <taxon>Rickettsia</taxon>
        <taxon>belli group</taxon>
    </lineage>
</organism>
<evidence type="ECO:0000313" key="1">
    <source>
        <dbReference type="EMBL" id="KJV89914.1"/>
    </source>
</evidence>
<keyword evidence="2" id="KW-1185">Reference proteome</keyword>
<proteinExistence type="predicted"/>
<protein>
    <submittedName>
        <fullName evidence="1">Uncharacterized protein</fullName>
    </submittedName>
</protein>
<gene>
    <name evidence="1" type="ORF">RBEAN4_0905</name>
</gene>
<dbReference type="RefSeq" id="WP_012151695.1">
    <property type="nucleotide sequence ID" value="NZ_LAOI01000001.1"/>
</dbReference>
<accession>A0A0F3QEP7</accession>
<name>A0A0F3QEP7_RICBE</name>
<dbReference type="AlphaFoldDB" id="A0A0F3QEP7"/>